<dbReference type="Pfam" id="PF01636">
    <property type="entry name" value="APH"/>
    <property type="match status" value="1"/>
</dbReference>
<evidence type="ECO:0000313" key="3">
    <source>
        <dbReference type="EMBL" id="KAK6332127.1"/>
    </source>
</evidence>
<evidence type="ECO:0000313" key="4">
    <source>
        <dbReference type="Proteomes" id="UP001313282"/>
    </source>
</evidence>
<dbReference type="SUPFAM" id="SSF56112">
    <property type="entry name" value="Protein kinase-like (PK-like)"/>
    <property type="match status" value="1"/>
</dbReference>
<organism evidence="3 4">
    <name type="scientific">Orbilia javanica</name>
    <dbReference type="NCBI Taxonomy" id="47235"/>
    <lineage>
        <taxon>Eukaryota</taxon>
        <taxon>Fungi</taxon>
        <taxon>Dikarya</taxon>
        <taxon>Ascomycota</taxon>
        <taxon>Pezizomycotina</taxon>
        <taxon>Orbiliomycetes</taxon>
        <taxon>Orbiliales</taxon>
        <taxon>Orbiliaceae</taxon>
        <taxon>Orbilia</taxon>
    </lineage>
</organism>
<dbReference type="Proteomes" id="UP001313282">
    <property type="component" value="Unassembled WGS sequence"/>
</dbReference>
<keyword evidence="4" id="KW-1185">Reference proteome</keyword>
<dbReference type="Gene3D" id="3.90.1200.10">
    <property type="match status" value="1"/>
</dbReference>
<sequence length="524" mass="60774">MMTLRKRRIEDVNDDFDPSGSDTYGEKSPWWQDLYPRPLKNHQPHRELRAAGGNRKKDYWEYSSESPSDRWFNEQGGFQIPSGEQSYIAANEEKERRRVSRIDLASRNVNYILRFCEKLRGGYYKCAVDESEPLAVGSRNYIVTLLFDDGTKWLLKTAQPHHEWDQLHFAPPEYMVREIATNLWVYENTGVPVPRIRLWDTRTTKKNKFGKPWYVMHKLEGNTISMHLETMPQSGLGRAEGRMIFYQQLAHFTLDLIRHPSMQGRYKLGEKASYFHGSENLPSQVAILIPETATGSPPNLKSRILHALGRCRDVLNENVERLDSSCNEVDLHVEVLDFLEQATRKLIDSRFESTYYLFHRDLTEDNIICDSDSYITAIIDWEVAGVVPLQELIVQPTTRDNQLLRMVSALFKSCGDEEIVADAWEKHDADNETIRNTFVLEVDRLDDSVMGDQKSPWTAGYKYLTGLYKIAHALRMLRFFAQDYESLLEEEKFVRVFVLSEIGKIVKRAVELVEKDGILTQFGP</sequence>
<name>A0AAN8NML3_9PEZI</name>
<dbReference type="InterPro" id="IPR011009">
    <property type="entry name" value="Kinase-like_dom_sf"/>
</dbReference>
<dbReference type="InterPro" id="IPR002575">
    <property type="entry name" value="Aminoglycoside_PTrfase"/>
</dbReference>
<dbReference type="EMBL" id="JAVHNR010000010">
    <property type="protein sequence ID" value="KAK6332127.1"/>
    <property type="molecule type" value="Genomic_DNA"/>
</dbReference>
<feature type="domain" description="Aminoglycoside phosphotransferase" evidence="2">
    <location>
        <begin position="134"/>
        <end position="387"/>
    </location>
</feature>
<dbReference type="InterPro" id="IPR051678">
    <property type="entry name" value="AGP_Transferase"/>
</dbReference>
<protein>
    <recommendedName>
        <fullName evidence="2">Aminoglycoside phosphotransferase domain-containing protein</fullName>
    </recommendedName>
</protein>
<gene>
    <name evidence="3" type="ORF">TWF718_002661</name>
</gene>
<proteinExistence type="predicted"/>
<evidence type="ECO:0000256" key="1">
    <source>
        <dbReference type="SAM" id="MobiDB-lite"/>
    </source>
</evidence>
<evidence type="ECO:0000259" key="2">
    <source>
        <dbReference type="Pfam" id="PF01636"/>
    </source>
</evidence>
<dbReference type="AlphaFoldDB" id="A0AAN8NML3"/>
<dbReference type="PANTHER" id="PTHR21310">
    <property type="entry name" value="AMINOGLYCOSIDE PHOSPHOTRANSFERASE-RELATED-RELATED"/>
    <property type="match status" value="1"/>
</dbReference>
<comment type="caution">
    <text evidence="3">The sequence shown here is derived from an EMBL/GenBank/DDBJ whole genome shotgun (WGS) entry which is preliminary data.</text>
</comment>
<accession>A0AAN8NML3</accession>
<reference evidence="3 4" key="1">
    <citation type="submission" date="2019-10" db="EMBL/GenBank/DDBJ databases">
        <authorList>
            <person name="Palmer J.M."/>
        </authorList>
    </citation>
    <scope>NUCLEOTIDE SEQUENCE [LARGE SCALE GENOMIC DNA]</scope>
    <source>
        <strain evidence="3 4">TWF718</strain>
    </source>
</reference>
<feature type="region of interest" description="Disordered" evidence="1">
    <location>
        <begin position="1"/>
        <end position="29"/>
    </location>
</feature>